<dbReference type="InterPro" id="IPR036537">
    <property type="entry name" value="Adaptor_Cbl_N_dom_sf"/>
</dbReference>
<dbReference type="Proteomes" id="UP000266673">
    <property type="component" value="Unassembled WGS sequence"/>
</dbReference>
<keyword evidence="3" id="KW-1185">Reference proteome</keyword>
<keyword evidence="2" id="KW-0418">Kinase</keyword>
<dbReference type="EMBL" id="QKWP01000406">
    <property type="protein sequence ID" value="RIB20646.1"/>
    <property type="molecule type" value="Genomic_DNA"/>
</dbReference>
<dbReference type="SUPFAM" id="SSF56112">
    <property type="entry name" value="Protein kinase-like (PK-like)"/>
    <property type="match status" value="2"/>
</dbReference>
<accession>A0A397VN86</accession>
<dbReference type="OrthoDB" id="69842at2759"/>
<evidence type="ECO:0000259" key="1">
    <source>
        <dbReference type="PROSITE" id="PS50011"/>
    </source>
</evidence>
<dbReference type="InterPro" id="IPR011009">
    <property type="entry name" value="Kinase-like_dom_sf"/>
</dbReference>
<name>A0A397VN86_9GLOM</name>
<comment type="caution">
    <text evidence="2">The sequence shown here is derived from an EMBL/GenBank/DDBJ whole genome shotgun (WGS) entry which is preliminary data.</text>
</comment>
<feature type="domain" description="Protein kinase" evidence="1">
    <location>
        <begin position="511"/>
        <end position="772"/>
    </location>
</feature>
<dbReference type="Gene3D" id="1.20.930.20">
    <property type="entry name" value="Adaptor protein Cbl, N-terminal domain"/>
    <property type="match status" value="1"/>
</dbReference>
<dbReference type="PANTHER" id="PTHR44329">
    <property type="entry name" value="SERINE/THREONINE-PROTEIN KINASE TNNI3K-RELATED"/>
    <property type="match status" value="1"/>
</dbReference>
<gene>
    <name evidence="2" type="ORF">C2G38_1174297</name>
</gene>
<dbReference type="STRING" id="44941.A0A397VN86"/>
<feature type="domain" description="Protein kinase" evidence="1">
    <location>
        <begin position="53"/>
        <end position="317"/>
    </location>
</feature>
<dbReference type="PRINTS" id="PR00109">
    <property type="entry name" value="TYRKINASE"/>
</dbReference>
<dbReference type="Gene3D" id="3.30.200.20">
    <property type="entry name" value="Phosphorylase Kinase, domain 1"/>
    <property type="match status" value="1"/>
</dbReference>
<evidence type="ECO:0000313" key="2">
    <source>
        <dbReference type="EMBL" id="RIB20646.1"/>
    </source>
</evidence>
<dbReference type="InterPro" id="IPR051681">
    <property type="entry name" value="Ser/Thr_Kinases-Pseudokinases"/>
</dbReference>
<dbReference type="InterPro" id="IPR001245">
    <property type="entry name" value="Ser-Thr/Tyr_kinase_cat_dom"/>
</dbReference>
<reference evidence="2 3" key="1">
    <citation type="submission" date="2018-06" db="EMBL/GenBank/DDBJ databases">
        <title>Comparative genomics reveals the genomic features of Rhizophagus irregularis, R. cerebriforme, R. diaphanum and Gigaspora rosea, and their symbiotic lifestyle signature.</title>
        <authorList>
            <person name="Morin E."/>
            <person name="San Clemente H."/>
            <person name="Chen E.C.H."/>
            <person name="De La Providencia I."/>
            <person name="Hainaut M."/>
            <person name="Kuo A."/>
            <person name="Kohler A."/>
            <person name="Murat C."/>
            <person name="Tang N."/>
            <person name="Roy S."/>
            <person name="Loubradou J."/>
            <person name="Henrissat B."/>
            <person name="Grigoriev I.V."/>
            <person name="Corradi N."/>
            <person name="Roux C."/>
            <person name="Martin F.M."/>
        </authorList>
    </citation>
    <scope>NUCLEOTIDE SEQUENCE [LARGE SCALE GENOMIC DNA]</scope>
    <source>
        <strain evidence="2 3">DAOM 194757</strain>
    </source>
</reference>
<dbReference type="GO" id="GO:0005524">
    <property type="term" value="F:ATP binding"/>
    <property type="evidence" value="ECO:0007669"/>
    <property type="project" value="UniProtKB-KW"/>
</dbReference>
<dbReference type="PROSITE" id="PS50011">
    <property type="entry name" value="PROTEIN_KINASE_DOM"/>
    <property type="match status" value="2"/>
</dbReference>
<dbReference type="AlphaFoldDB" id="A0A397VN86"/>
<dbReference type="GO" id="GO:0004674">
    <property type="term" value="F:protein serine/threonine kinase activity"/>
    <property type="evidence" value="ECO:0007669"/>
    <property type="project" value="TreeGrafter"/>
</dbReference>
<dbReference type="Gene3D" id="1.10.510.10">
    <property type="entry name" value="Transferase(Phosphotransferase) domain 1"/>
    <property type="match status" value="2"/>
</dbReference>
<organism evidence="2 3">
    <name type="scientific">Gigaspora rosea</name>
    <dbReference type="NCBI Taxonomy" id="44941"/>
    <lineage>
        <taxon>Eukaryota</taxon>
        <taxon>Fungi</taxon>
        <taxon>Fungi incertae sedis</taxon>
        <taxon>Mucoromycota</taxon>
        <taxon>Glomeromycotina</taxon>
        <taxon>Glomeromycetes</taxon>
        <taxon>Diversisporales</taxon>
        <taxon>Gigasporaceae</taxon>
        <taxon>Gigaspora</taxon>
    </lineage>
</organism>
<dbReference type="InterPro" id="IPR000719">
    <property type="entry name" value="Prot_kinase_dom"/>
</dbReference>
<evidence type="ECO:0000313" key="3">
    <source>
        <dbReference type="Proteomes" id="UP000266673"/>
    </source>
</evidence>
<sequence length="782" mass="90997">MKKVKNLFDGHIRISAIFKYLRFRATYARTPVSENMSNASEAPVCDIEFSDLKLNSEISFKGGFGEVRIGTWRGHNIAAKFVKRDETSTSLKDFNRELKALRLSEKCKSNIIEFFGLSHDPAKKQYIFVMQYANNGTLKNYLCNNKKTLELSNKISICISIIEGLKFLHDNEIVHRDLHSNNVLIHNEKALLADFGLSKSLLESAKTSKVRGVQSYVDPILLSGRLNYTDKYEKHSDIYSFGVLMWETYTCRSPFKDKSNGDLSYKLYLGLREEREKGMPMQYIDIYEKCWSPDPSLRPETSKILDSLKNLSEEPIYTDIDIQSTEIFQQDDLTSEMQLFNFSEHIPSDSFSILIEKACQIENFYNSYNNMQLNQRTCKQLGRYIIKAVSEVKMLQSQDNYDELLTLEYYNSLYKFLKNLNAIKNFIEDISQIRKLIVFIQETDCGISLERLKDEYVKLLEKFQESASSLRFNILVEDKIDDIHKDIDETIEFIQTYRRNFGSCSLFQLIEKTSKDIQTAANNKLFEDIIIKKPCDDENVITKKFEPDDKKMFWIRVAVLKNLKDFANVAKFYEAIILGNQVRITIESSEETLMTYYKSHKLDISIKLKFALEICGALVFLNAVDFLHRKIKSEFILITNGKAKITNFCNSRLVTDKSGVLPINTGYVAPEIFSRNKRTCNSEQECVENLNEKYNFTCEVYCFGMLLWELAHEKDPYQYGFEKIYNDGYLLKNFDKNLVPKEYANINIKALSHNPKNRPTICDIYKKLHLLNCQFNPNYTMI</sequence>
<dbReference type="Pfam" id="PF07714">
    <property type="entry name" value="PK_Tyr_Ser-Thr"/>
    <property type="match status" value="2"/>
</dbReference>
<proteinExistence type="predicted"/>
<keyword evidence="2" id="KW-0808">Transferase</keyword>
<dbReference type="CDD" id="cd21037">
    <property type="entry name" value="MLKL_NTD"/>
    <property type="match status" value="1"/>
</dbReference>
<dbReference type="GO" id="GO:0007166">
    <property type="term" value="P:cell surface receptor signaling pathway"/>
    <property type="evidence" value="ECO:0007669"/>
    <property type="project" value="InterPro"/>
</dbReference>
<protein>
    <submittedName>
        <fullName evidence="2">Kinase-like domain-containing protein</fullName>
    </submittedName>
</protein>
<dbReference type="InterPro" id="IPR059179">
    <property type="entry name" value="MLKL-like_MCAfunc"/>
</dbReference>